<dbReference type="AlphaFoldDB" id="A0A1Y3ARU0"/>
<dbReference type="InterPro" id="IPR011992">
    <property type="entry name" value="EF-hand-dom_pair"/>
</dbReference>
<reference evidence="5 6" key="1">
    <citation type="submission" date="2017-03" db="EMBL/GenBank/DDBJ databases">
        <title>Genome Survey of Euroglyphus maynei.</title>
        <authorList>
            <person name="Arlian L.G."/>
            <person name="Morgan M.S."/>
            <person name="Rider S.D."/>
        </authorList>
    </citation>
    <scope>NUCLEOTIDE SEQUENCE [LARGE SCALE GENOMIC DNA]</scope>
    <source>
        <strain evidence="5">Arlian Lab</strain>
        <tissue evidence="5">Whole body</tissue>
    </source>
</reference>
<dbReference type="Pfam" id="PF13499">
    <property type="entry name" value="EF-hand_7"/>
    <property type="match status" value="1"/>
</dbReference>
<evidence type="ECO:0000313" key="5">
    <source>
        <dbReference type="EMBL" id="OTF70343.1"/>
    </source>
</evidence>
<evidence type="ECO:0000256" key="2">
    <source>
        <dbReference type="ARBA" id="ARBA00022737"/>
    </source>
</evidence>
<feature type="domain" description="EF-hand" evidence="4">
    <location>
        <begin position="110"/>
        <end position="145"/>
    </location>
</feature>
<keyword evidence="1" id="KW-0479">Metal-binding</keyword>
<organism evidence="5 6">
    <name type="scientific">Euroglyphus maynei</name>
    <name type="common">Mayne's house dust mite</name>
    <dbReference type="NCBI Taxonomy" id="6958"/>
    <lineage>
        <taxon>Eukaryota</taxon>
        <taxon>Metazoa</taxon>
        <taxon>Ecdysozoa</taxon>
        <taxon>Arthropoda</taxon>
        <taxon>Chelicerata</taxon>
        <taxon>Arachnida</taxon>
        <taxon>Acari</taxon>
        <taxon>Acariformes</taxon>
        <taxon>Sarcoptiformes</taxon>
        <taxon>Astigmata</taxon>
        <taxon>Psoroptidia</taxon>
        <taxon>Analgoidea</taxon>
        <taxon>Pyroglyphidae</taxon>
        <taxon>Pyroglyphinae</taxon>
        <taxon>Euroglyphus</taxon>
    </lineage>
</organism>
<evidence type="ECO:0000313" key="6">
    <source>
        <dbReference type="Proteomes" id="UP000194236"/>
    </source>
</evidence>
<dbReference type="InterPro" id="IPR002048">
    <property type="entry name" value="EF_hand_dom"/>
</dbReference>
<keyword evidence="6" id="KW-1185">Reference proteome</keyword>
<dbReference type="CDD" id="cd00051">
    <property type="entry name" value="EFh"/>
    <property type="match status" value="1"/>
</dbReference>
<dbReference type="EMBL" id="MUJZ01066180">
    <property type="protein sequence ID" value="OTF70343.1"/>
    <property type="molecule type" value="Genomic_DNA"/>
</dbReference>
<dbReference type="SMART" id="SM00054">
    <property type="entry name" value="EFh"/>
    <property type="match status" value="2"/>
</dbReference>
<dbReference type="PANTHER" id="PTHR23055">
    <property type="entry name" value="CALCIUM BINDING PROTEINS"/>
    <property type="match status" value="1"/>
</dbReference>
<dbReference type="Gene3D" id="1.10.238.10">
    <property type="entry name" value="EF-hand"/>
    <property type="match status" value="1"/>
</dbReference>
<dbReference type="SUPFAM" id="SSF47473">
    <property type="entry name" value="EF-hand"/>
    <property type="match status" value="1"/>
</dbReference>
<dbReference type="GO" id="GO:0005509">
    <property type="term" value="F:calcium ion binding"/>
    <property type="evidence" value="ECO:0007669"/>
    <property type="project" value="InterPro"/>
</dbReference>
<dbReference type="OrthoDB" id="191686at2759"/>
<dbReference type="PROSITE" id="PS50222">
    <property type="entry name" value="EF_HAND_2"/>
    <property type="match status" value="2"/>
</dbReference>
<dbReference type="PANTHER" id="PTHR23055:SF167">
    <property type="entry name" value="EF-HAND DOMAIN-CONTAINING PROTEIN"/>
    <property type="match status" value="1"/>
</dbReference>
<gene>
    <name evidence="5" type="ORF">BLA29_002687</name>
</gene>
<dbReference type="InterPro" id="IPR018247">
    <property type="entry name" value="EF_Hand_1_Ca_BS"/>
</dbReference>
<dbReference type="Proteomes" id="UP000194236">
    <property type="component" value="Unassembled WGS sequence"/>
</dbReference>
<feature type="domain" description="EF-hand" evidence="4">
    <location>
        <begin position="158"/>
        <end position="193"/>
    </location>
</feature>
<sequence length="205" mass="24098">MINEICGGQEFIYRRQQEIDVLCEKTSFSKKEIKLLYWGWKLACPEGVLNESIFKDIYSQFFPQAEIFVGDSSLYARYVFQTMFADELARNEPITFLEYAKALSNLCRGTLMDKIKWIFTLYDINHDGRITYDEVYKISVAIYALLGFHVTPTHNHKTYEEHARRVFTKLDRNSIGYVTFDEFKDICLKNETILTSMQQLDINSI</sequence>
<evidence type="ECO:0000256" key="1">
    <source>
        <dbReference type="ARBA" id="ARBA00022723"/>
    </source>
</evidence>
<evidence type="ECO:0000259" key="4">
    <source>
        <dbReference type="PROSITE" id="PS50222"/>
    </source>
</evidence>
<dbReference type="InterPro" id="IPR028846">
    <property type="entry name" value="Recoverin"/>
</dbReference>
<proteinExistence type="predicted"/>
<dbReference type="PROSITE" id="PS00018">
    <property type="entry name" value="EF_HAND_1"/>
    <property type="match status" value="1"/>
</dbReference>
<keyword evidence="3" id="KW-0106">Calcium</keyword>
<accession>A0A1Y3ARU0</accession>
<keyword evidence="2" id="KW-0677">Repeat</keyword>
<evidence type="ECO:0000256" key="3">
    <source>
        <dbReference type="ARBA" id="ARBA00022837"/>
    </source>
</evidence>
<name>A0A1Y3ARU0_EURMA</name>
<protein>
    <submittedName>
        <fullName evidence="5">Ca2+ sensor Calsenilin-like protein</fullName>
    </submittedName>
</protein>
<comment type="caution">
    <text evidence="5">The sequence shown here is derived from an EMBL/GenBank/DDBJ whole genome shotgun (WGS) entry which is preliminary data.</text>
</comment>